<keyword evidence="2" id="KW-1185">Reference proteome</keyword>
<dbReference type="EMBL" id="VFPS01000003">
    <property type="protein sequence ID" value="TQM98092.1"/>
    <property type="molecule type" value="Genomic_DNA"/>
</dbReference>
<name>A0A4Y3ULV6_9MICO</name>
<evidence type="ECO:0000313" key="1">
    <source>
        <dbReference type="EMBL" id="TQM98092.1"/>
    </source>
</evidence>
<evidence type="ECO:0000313" key="2">
    <source>
        <dbReference type="Proteomes" id="UP000319804"/>
    </source>
</evidence>
<organism evidence="1 2">
    <name type="scientific">Microbacterium lacticum</name>
    <dbReference type="NCBI Taxonomy" id="33885"/>
    <lineage>
        <taxon>Bacteria</taxon>
        <taxon>Bacillati</taxon>
        <taxon>Actinomycetota</taxon>
        <taxon>Actinomycetes</taxon>
        <taxon>Micrococcales</taxon>
        <taxon>Microbacteriaceae</taxon>
        <taxon>Microbacterium</taxon>
    </lineage>
</organism>
<dbReference type="Proteomes" id="UP000319804">
    <property type="component" value="Unassembled WGS sequence"/>
</dbReference>
<gene>
    <name evidence="1" type="ORF">FHX68_2117</name>
</gene>
<comment type="caution">
    <text evidence="1">The sequence shown here is derived from an EMBL/GenBank/DDBJ whole genome shotgun (WGS) entry which is preliminary data.</text>
</comment>
<sequence>MASERRPTDLVGEMKQTLMVGALEDYRTLLLGNHETAVSVAEAAYFDQMIELVDGMLRDLNADG</sequence>
<accession>A0A4Y3ULV6</accession>
<reference evidence="1 2" key="1">
    <citation type="submission" date="2019-06" db="EMBL/GenBank/DDBJ databases">
        <title>Sequencing the genomes of 1000 actinobacteria strains.</title>
        <authorList>
            <person name="Klenk H.-P."/>
        </authorList>
    </citation>
    <scope>NUCLEOTIDE SEQUENCE [LARGE SCALE GENOMIC DNA]</scope>
    <source>
        <strain evidence="1 2">DSM 20427</strain>
    </source>
</reference>
<proteinExistence type="predicted"/>
<protein>
    <submittedName>
        <fullName evidence="1">Uncharacterized protein</fullName>
    </submittedName>
</protein>
<dbReference type="AlphaFoldDB" id="A0A4Y3ULV6"/>